<dbReference type="Pfam" id="PF11183">
    <property type="entry name" value="PmrD"/>
    <property type="match status" value="1"/>
</dbReference>
<proteinExistence type="predicted"/>
<dbReference type="InterPro" id="IPR044854">
    <property type="entry name" value="IraM/PmrD"/>
</dbReference>
<organism evidence="1 2">
    <name type="scientific">Kosakonia arachidis</name>
    <dbReference type="NCBI Taxonomy" id="551989"/>
    <lineage>
        <taxon>Bacteria</taxon>
        <taxon>Pseudomonadati</taxon>
        <taxon>Pseudomonadota</taxon>
        <taxon>Gammaproteobacteria</taxon>
        <taxon>Enterobacterales</taxon>
        <taxon>Enterobacteriaceae</taxon>
        <taxon>Kosakonia</taxon>
    </lineage>
</organism>
<gene>
    <name evidence="1" type="ORF">SAMN05192562_1011451</name>
</gene>
<dbReference type="Gene3D" id="2.40.50.650">
    <property type="match status" value="1"/>
</dbReference>
<dbReference type="Proteomes" id="UP000199187">
    <property type="component" value="Unassembled WGS sequence"/>
</dbReference>
<protein>
    <submittedName>
        <fullName evidence="1">Signal transduction protein PmrD</fullName>
    </submittedName>
</protein>
<reference evidence="2" key="1">
    <citation type="submission" date="2016-10" db="EMBL/GenBank/DDBJ databases">
        <authorList>
            <person name="Varghese N."/>
            <person name="Submissions S."/>
        </authorList>
    </citation>
    <scope>NUCLEOTIDE SEQUENCE [LARGE SCALE GENOMIC DNA]</scope>
    <source>
        <strain evidence="2">Ah-143</strain>
    </source>
</reference>
<evidence type="ECO:0000313" key="1">
    <source>
        <dbReference type="EMBL" id="SFT67794.1"/>
    </source>
</evidence>
<keyword evidence="2" id="KW-1185">Reference proteome</keyword>
<evidence type="ECO:0000313" key="2">
    <source>
        <dbReference type="Proteomes" id="UP000199187"/>
    </source>
</evidence>
<dbReference type="EMBL" id="FPAU01000001">
    <property type="protein sequence ID" value="SFT67794.1"/>
    <property type="molecule type" value="Genomic_DNA"/>
</dbReference>
<dbReference type="InterPro" id="IPR038679">
    <property type="entry name" value="PmrD_sf"/>
</dbReference>
<dbReference type="AlphaFoldDB" id="A0A1I6ZYQ6"/>
<accession>A0A1I6ZYQ6</accession>
<sequence>MEWLVLDAIYLGKASRYMLILHAGTLKMMSEVTSKSLIQPGDILYPVSDAMYLINKNENQRLKITSASAFSATQWCFLKKSCKSTPLKAKITG</sequence>
<dbReference type="RefSeq" id="WP_167518510.1">
    <property type="nucleotide sequence ID" value="NZ_CP045300.1"/>
</dbReference>
<name>A0A1I6ZYQ6_9ENTR</name>